<keyword evidence="1" id="KW-0732">Signal</keyword>
<dbReference type="RefSeq" id="WP_256550898.1">
    <property type="nucleotide sequence ID" value="NZ_CP101751.1"/>
</dbReference>
<protein>
    <submittedName>
        <fullName evidence="2">RHS repeat protein</fullName>
    </submittedName>
</protein>
<reference evidence="2" key="1">
    <citation type="submission" date="2022-07" db="EMBL/GenBank/DDBJ databases">
        <title>Isolation, identification, and degradation of a PFOSA degrading strain from sewage treatment plant.</title>
        <authorList>
            <person name="Zhang L."/>
            <person name="Huo Y."/>
        </authorList>
    </citation>
    <scope>NUCLEOTIDE SEQUENCE</scope>
    <source>
        <strain evidence="2">C1</strain>
    </source>
</reference>
<dbReference type="Proteomes" id="UP001059844">
    <property type="component" value="Chromosome"/>
</dbReference>
<evidence type="ECO:0000313" key="3">
    <source>
        <dbReference type="Proteomes" id="UP001059844"/>
    </source>
</evidence>
<gene>
    <name evidence="2" type="ORF">NOX80_16470</name>
</gene>
<dbReference type="InterPro" id="IPR006530">
    <property type="entry name" value="YD"/>
</dbReference>
<organism evidence="2 3">
    <name type="scientific">Flavobacterium cerinum</name>
    <dbReference type="NCBI Taxonomy" id="2502784"/>
    <lineage>
        <taxon>Bacteria</taxon>
        <taxon>Pseudomonadati</taxon>
        <taxon>Bacteroidota</taxon>
        <taxon>Flavobacteriia</taxon>
        <taxon>Flavobacteriales</taxon>
        <taxon>Flavobacteriaceae</taxon>
        <taxon>Flavobacterium</taxon>
    </lineage>
</organism>
<proteinExistence type="predicted"/>
<keyword evidence="3" id="KW-1185">Reference proteome</keyword>
<feature type="signal peptide" evidence="1">
    <location>
        <begin position="1"/>
        <end position="26"/>
    </location>
</feature>
<dbReference type="NCBIfam" id="TIGR01643">
    <property type="entry name" value="YD_repeat_2x"/>
    <property type="match status" value="1"/>
</dbReference>
<dbReference type="Pfam" id="PF05593">
    <property type="entry name" value="RHS_repeat"/>
    <property type="match status" value="1"/>
</dbReference>
<evidence type="ECO:0000313" key="2">
    <source>
        <dbReference type="EMBL" id="UUC45206.1"/>
    </source>
</evidence>
<accession>A0ABY5ISD2</accession>
<sequence>MKNSTTYLRSALFFWFLLWNTTYVAAQDDASSYLPNIVPPSPTAYALGNYGNVPVGMVTGAPNIEVPLLTFKNRNITVPINIFYGSNGIRVDDIASKVGLGWNVNAGGVMTRTANDVADEKAATSQLTPPDNDLIGGTFSTAAINYIYEIGNNSAVDSEVDIFSFNFNGISGKFVLDRNGNPLKVENQTVKIDKIQNGTVLNFIVTTNDGVKYYFEETESTTFRSQGAGHSIPQTYTTVWYLNKIIHPLGDQVNFEYEEHSYRYTASQSQSLTISNPYYQASCNSSLYSYGPFLSTPVNHLMTINGKRLKRIYSNNSLDGQLVFTYEAGNDPEMQYGNNKLQKITQRNAASAIIEELTFGYIQTPNKRTFLNQITFKDPGKKHTFSYMTPEYLPLRLSMAQDHWGYYNGAGNQSLIARVPGLEGVNFTAANRDPNFVYGRSGLLNKICYPTKGCSEIEYEANRLLGPKVIPANVVSHAMYINNGPQGALPGYATNNTKDITVGFSQMVSIGGHGGFNISECDPGMDTGFHHATTLSVRSIEDNQLVPLQVPTQGGYQYYGTSAQFSANSLYTGFYFSAVPGKTYRISFTGNYRCTTGSCTITWSDTQQQTVYVDQDTGGSRVKSIKDTDNSNIAIYKRYYYNAPSDLNKSSGIASGLPYYSDKVIKREVCTPNPGAPGSGGGGAACDYRDIALRVISSSSIIPIFEKGNNLFYQNVTVSYGDDNFKNGAEEHQYTVNFDLPGQVVNNTDFNNGSRTNSGWDHGQEKKTIIYKKGIAGNLLPVKENTFDYFLDTRISTGIYSYPVRIAFGLVCYQTGQLNSIENVDVMGTYIRPNWSYLKSLEEKSFFYDGTDNLSGTSVMTKNFKYNNAQHTLLSEEVTTVSAGETMTTKHYYPQDAEVAGEPNSTALVARYMTGTKLKTEQYRGNDRIYTKMTEFEMFTGNSFLLPSVIYAGSDDLLESKISFDYDNSGNIQEYRTEGGAPVSFIWGYNKSLPIAKIENATIMQIGATLGIGINGVQNLNESNLSQINGLRNSLPTANTTTLEFEPMVGMKSTTDPKGEKTTFEYDSYNRLIKVKDNDGNALTEHMYNYRP</sequence>
<evidence type="ECO:0000256" key="1">
    <source>
        <dbReference type="SAM" id="SignalP"/>
    </source>
</evidence>
<dbReference type="EMBL" id="CP101751">
    <property type="protein sequence ID" value="UUC45206.1"/>
    <property type="molecule type" value="Genomic_DNA"/>
</dbReference>
<dbReference type="InterPro" id="IPR031325">
    <property type="entry name" value="RHS_repeat"/>
</dbReference>
<name>A0ABY5ISD2_9FLAO</name>
<feature type="chain" id="PRO_5046132697" evidence="1">
    <location>
        <begin position="27"/>
        <end position="1092"/>
    </location>
</feature>